<dbReference type="RefSeq" id="WP_344496438.1">
    <property type="nucleotide sequence ID" value="NZ_BAAAQX010000078.1"/>
</dbReference>
<evidence type="ECO:0000313" key="3">
    <source>
        <dbReference type="Proteomes" id="UP001499843"/>
    </source>
</evidence>
<comment type="caution">
    <text evidence="2">The sequence shown here is derived from an EMBL/GenBank/DDBJ whole genome shotgun (WGS) entry which is preliminary data.</text>
</comment>
<accession>A0ABN3D5I2</accession>
<gene>
    <name evidence="2" type="ORF">GCM10009850_121210</name>
</gene>
<dbReference type="PROSITE" id="PS51257">
    <property type="entry name" value="PROKAR_LIPOPROTEIN"/>
    <property type="match status" value="1"/>
</dbReference>
<name>A0ABN3D5I2_9ACTN</name>
<evidence type="ECO:0000256" key="1">
    <source>
        <dbReference type="SAM" id="SignalP"/>
    </source>
</evidence>
<dbReference type="EMBL" id="BAAAQX010000078">
    <property type="protein sequence ID" value="GAA2219691.1"/>
    <property type="molecule type" value="Genomic_DNA"/>
</dbReference>
<evidence type="ECO:0000313" key="2">
    <source>
        <dbReference type="EMBL" id="GAA2219691.1"/>
    </source>
</evidence>
<proteinExistence type="predicted"/>
<dbReference type="Proteomes" id="UP001499843">
    <property type="component" value="Unassembled WGS sequence"/>
</dbReference>
<keyword evidence="1" id="KW-0732">Signal</keyword>
<feature type="signal peptide" evidence="1">
    <location>
        <begin position="1"/>
        <end position="26"/>
    </location>
</feature>
<organism evidence="2 3">
    <name type="scientific">Nonomuraea monospora</name>
    <dbReference type="NCBI Taxonomy" id="568818"/>
    <lineage>
        <taxon>Bacteria</taxon>
        <taxon>Bacillati</taxon>
        <taxon>Actinomycetota</taxon>
        <taxon>Actinomycetes</taxon>
        <taxon>Streptosporangiales</taxon>
        <taxon>Streptosporangiaceae</taxon>
        <taxon>Nonomuraea</taxon>
    </lineage>
</organism>
<reference evidence="2 3" key="1">
    <citation type="journal article" date="2019" name="Int. J. Syst. Evol. Microbiol.">
        <title>The Global Catalogue of Microorganisms (GCM) 10K type strain sequencing project: providing services to taxonomists for standard genome sequencing and annotation.</title>
        <authorList>
            <consortium name="The Broad Institute Genomics Platform"/>
            <consortium name="The Broad Institute Genome Sequencing Center for Infectious Disease"/>
            <person name="Wu L."/>
            <person name="Ma J."/>
        </authorList>
    </citation>
    <scope>NUCLEOTIDE SEQUENCE [LARGE SCALE GENOMIC DNA]</scope>
    <source>
        <strain evidence="2 3">JCM 16114</strain>
    </source>
</reference>
<feature type="chain" id="PRO_5047278176" evidence="1">
    <location>
        <begin position="27"/>
        <end position="101"/>
    </location>
</feature>
<sequence length="101" mass="10314">MRYLTKKLLVALATAALACSGVAAVAAVPASAAVAVQGALFTGMGQSLDEDTALAIAEANARADAAAHGFTECDPFESVSSQSPKLVWTAWFTVRCLAIRG</sequence>
<keyword evidence="3" id="KW-1185">Reference proteome</keyword>
<protein>
    <submittedName>
        <fullName evidence="2">Uncharacterized protein</fullName>
    </submittedName>
</protein>